<dbReference type="AlphaFoldDB" id="A0A8H7BZ64"/>
<proteinExistence type="predicted"/>
<evidence type="ECO:0000256" key="1">
    <source>
        <dbReference type="SAM" id="MobiDB-lite"/>
    </source>
</evidence>
<dbReference type="EMBL" id="JABAYA010000007">
    <property type="protein sequence ID" value="KAF7731766.1"/>
    <property type="molecule type" value="Genomic_DNA"/>
</dbReference>
<dbReference type="Proteomes" id="UP000605846">
    <property type="component" value="Unassembled WGS sequence"/>
</dbReference>
<feature type="compositionally biased region" description="Acidic residues" evidence="1">
    <location>
        <begin position="9"/>
        <end position="26"/>
    </location>
</feature>
<sequence>MKSNGGTDADSDSDEEIHDSIEDQGQEEVAMVDFRDSLDDYEVKGVHPDLADVFVSCNGHGKESYEVIKASTKEFYHLAH</sequence>
<reference evidence="2" key="1">
    <citation type="submission" date="2020-01" db="EMBL/GenBank/DDBJ databases">
        <title>Genome Sequencing of Three Apophysomyces-Like Fungal Strains Confirms a Novel Fungal Genus in the Mucoromycota with divergent Burkholderia-like Endosymbiotic Bacteria.</title>
        <authorList>
            <person name="Stajich J.E."/>
            <person name="Macias A.M."/>
            <person name="Carter-House D."/>
            <person name="Lovett B."/>
            <person name="Kasson L.R."/>
            <person name="Berry K."/>
            <person name="Grigoriev I."/>
            <person name="Chang Y."/>
            <person name="Spatafora J."/>
            <person name="Kasson M.T."/>
        </authorList>
    </citation>
    <scope>NUCLEOTIDE SEQUENCE</scope>
    <source>
        <strain evidence="2">NRRL A-21654</strain>
    </source>
</reference>
<name>A0A8H7BZ64_9FUNG</name>
<comment type="caution">
    <text evidence="2">The sequence shown here is derived from an EMBL/GenBank/DDBJ whole genome shotgun (WGS) entry which is preliminary data.</text>
</comment>
<protein>
    <submittedName>
        <fullName evidence="2">Uncharacterized protein</fullName>
    </submittedName>
</protein>
<feature type="region of interest" description="Disordered" evidence="1">
    <location>
        <begin position="1"/>
        <end position="27"/>
    </location>
</feature>
<organism evidence="2 3">
    <name type="scientific">Apophysomyces ossiformis</name>
    <dbReference type="NCBI Taxonomy" id="679940"/>
    <lineage>
        <taxon>Eukaryota</taxon>
        <taxon>Fungi</taxon>
        <taxon>Fungi incertae sedis</taxon>
        <taxon>Mucoromycota</taxon>
        <taxon>Mucoromycotina</taxon>
        <taxon>Mucoromycetes</taxon>
        <taxon>Mucorales</taxon>
        <taxon>Mucorineae</taxon>
        <taxon>Mucoraceae</taxon>
        <taxon>Apophysomyces</taxon>
    </lineage>
</organism>
<evidence type="ECO:0000313" key="3">
    <source>
        <dbReference type="Proteomes" id="UP000605846"/>
    </source>
</evidence>
<gene>
    <name evidence="2" type="ORF">EC973_008280</name>
</gene>
<keyword evidence="3" id="KW-1185">Reference proteome</keyword>
<evidence type="ECO:0000313" key="2">
    <source>
        <dbReference type="EMBL" id="KAF7731766.1"/>
    </source>
</evidence>
<accession>A0A8H7BZ64</accession>